<evidence type="ECO:0000256" key="1">
    <source>
        <dbReference type="SAM" id="Coils"/>
    </source>
</evidence>
<gene>
    <name evidence="3" type="ORF">SAMN05660652_01372</name>
</gene>
<feature type="signal peptide" evidence="2">
    <location>
        <begin position="1"/>
        <end position="26"/>
    </location>
</feature>
<evidence type="ECO:0008006" key="5">
    <source>
        <dbReference type="Google" id="ProtNLM"/>
    </source>
</evidence>
<evidence type="ECO:0000313" key="4">
    <source>
        <dbReference type="Proteomes" id="UP000198607"/>
    </source>
</evidence>
<sequence>MEFQRNSRRVIACLLASLFVPVAAHASDAELLRKLEAMQKEIEQLRAQVNANQASQEKARQATSDLQEKVARSEEKSMEKWLTIGGDYQFRVDGLRGETRTFTDVPATFANAQNSLQAAFFANPTAGNGAALNGMAQFAKDMAGVQSYSQARQFLGSNSAMLGALNGYAKTVPAYKPDNSTLYTNRFGLDLHAKATQNVSLTTRLMMYKTFGASDADAVTNSGNSPFFADRVGVFDGTVAHVPSSSFLNVDRAYATWSNIADEDIWFSVGRRPSTNGAPSNLRTNMPRPGNGGTPALLVDYAFDGMTLGWAPDIDGLPGAYGKICYGRGFESGFSQPLGNSIQDTDMVGVAVVPIDTDALRVWTQWNRGMHIFDAPKMTNTYFGNTMPKTNLGDIDWLGAGVMGTLRKVGAGDLNYFVDLGLSRTRPNNNVSSQFGFQGLLTGAFFDPESPVDRTGSALYLGLRYDLPSKTKIGVEYNHGSKNWITFAPSAIDMWTAKLGTRGNVYEAYLIQELESRPISSLGAKSFFRLGIQYYDFQYTGSNNWVGAPVRISSINGNMSTTTPLAKAYNAYATFEVRF</sequence>
<name>A0A1G8AFZ1_9RHOO</name>
<dbReference type="OrthoDB" id="9760233at2"/>
<proteinExistence type="predicted"/>
<dbReference type="InterPro" id="IPR021803">
    <property type="entry name" value="DUF3373"/>
</dbReference>
<dbReference type="Proteomes" id="UP000198607">
    <property type="component" value="Unassembled WGS sequence"/>
</dbReference>
<dbReference type="AlphaFoldDB" id="A0A1G8AFZ1"/>
<protein>
    <recommendedName>
        <fullName evidence="5">DUF3373 domain-containing protein</fullName>
    </recommendedName>
</protein>
<accession>A0A1G8AFZ1</accession>
<keyword evidence="1" id="KW-0175">Coiled coil</keyword>
<reference evidence="3 4" key="1">
    <citation type="submission" date="2016-10" db="EMBL/GenBank/DDBJ databases">
        <authorList>
            <person name="de Groot N.N."/>
        </authorList>
    </citation>
    <scope>NUCLEOTIDE SEQUENCE [LARGE SCALE GENOMIC DNA]</scope>
    <source>
        <strain evidence="3 4">DSM 5885</strain>
    </source>
</reference>
<feature type="coiled-coil region" evidence="1">
    <location>
        <begin position="28"/>
        <end position="76"/>
    </location>
</feature>
<dbReference type="EMBL" id="FNCY01000004">
    <property type="protein sequence ID" value="SDH19783.1"/>
    <property type="molecule type" value="Genomic_DNA"/>
</dbReference>
<dbReference type="RefSeq" id="WP_091935820.1">
    <property type="nucleotide sequence ID" value="NZ_FNCY01000004.1"/>
</dbReference>
<dbReference type="Pfam" id="PF11853">
    <property type="entry name" value="DUF3373"/>
    <property type="match status" value="1"/>
</dbReference>
<feature type="chain" id="PRO_5011455413" description="DUF3373 domain-containing protein" evidence="2">
    <location>
        <begin position="27"/>
        <end position="579"/>
    </location>
</feature>
<keyword evidence="4" id="KW-1185">Reference proteome</keyword>
<dbReference type="InterPro" id="IPR053728">
    <property type="entry name" value="Alginate_Permeability_Chnl"/>
</dbReference>
<evidence type="ECO:0000313" key="3">
    <source>
        <dbReference type="EMBL" id="SDH19783.1"/>
    </source>
</evidence>
<dbReference type="Gene3D" id="2.40.160.100">
    <property type="match status" value="1"/>
</dbReference>
<organism evidence="3 4">
    <name type="scientific">Propionivibrio dicarboxylicus</name>
    <dbReference type="NCBI Taxonomy" id="83767"/>
    <lineage>
        <taxon>Bacteria</taxon>
        <taxon>Pseudomonadati</taxon>
        <taxon>Pseudomonadota</taxon>
        <taxon>Betaproteobacteria</taxon>
        <taxon>Rhodocyclales</taxon>
        <taxon>Rhodocyclaceae</taxon>
        <taxon>Propionivibrio</taxon>
    </lineage>
</organism>
<evidence type="ECO:0000256" key="2">
    <source>
        <dbReference type="SAM" id="SignalP"/>
    </source>
</evidence>
<keyword evidence="2" id="KW-0732">Signal</keyword>
<dbReference type="STRING" id="83767.SAMN05660652_01372"/>